<sequence length="422" mass="45416">MNLLTDALRTFSRVFIDGARVLAAHWPQLIGLFLAGWAGRMGFLWLTTAVSDVSPTLAIFILPFAPLSTLLSLVLMLRATAPTLEAFRGVVESVTRPERWRTDLSVAAQVLIPFLAVYATAGLLKEDARLFVMDATAAEGLNAGLGSVDFGRTVYAEGAALAVLVLLALGARKLISLLKLTDRHLAWSAVAVYIEVLWMITLVNAFTSQLDQLTEWVVSRRAIAGLAEWWAGVVAWLRSISAEMTAIVDAVANFLGELGSLVIVPVAWLAIGAAVFGASLKSTEFKVDTHDEVTERLRHIPQPVRRVVSQAVEPLTTPVQNTVTAIAKIASAGVLSMVMFCVVFYIASSLQVLTYLGVRQVFGPGDDTRQYALAPYMLLAGRTVYFVVALSLLAAAVNAIVMSQRATPAAEPQPDPAAGTRR</sequence>
<accession>A0A6G7Y393</accession>
<dbReference type="EMBL" id="CP049865">
    <property type="protein sequence ID" value="QIK71169.1"/>
    <property type="molecule type" value="Genomic_DNA"/>
</dbReference>
<name>A0A6G7Y393_9ACTN</name>
<keyword evidence="1" id="KW-0812">Transmembrane</keyword>
<keyword evidence="1" id="KW-0472">Membrane</keyword>
<dbReference type="KEGG" id="prv:G7070_01295"/>
<feature type="transmembrane region" description="Helical" evidence="1">
    <location>
        <begin position="106"/>
        <end position="124"/>
    </location>
</feature>
<dbReference type="RefSeq" id="WP_166231314.1">
    <property type="nucleotide sequence ID" value="NZ_CP049865.1"/>
</dbReference>
<reference evidence="2 3" key="1">
    <citation type="submission" date="2020-03" db="EMBL/GenBank/DDBJ databases">
        <title>Propioniciclava sp. nov., isolated from Hydrophilus acuminatus.</title>
        <authorList>
            <person name="Hyun D.-W."/>
            <person name="Bae J.-W."/>
        </authorList>
    </citation>
    <scope>NUCLEOTIDE SEQUENCE [LARGE SCALE GENOMIC DNA]</scope>
    <source>
        <strain evidence="2 3">HDW11</strain>
    </source>
</reference>
<feature type="transmembrane region" description="Helical" evidence="1">
    <location>
        <begin position="154"/>
        <end position="172"/>
    </location>
</feature>
<feature type="transmembrane region" description="Helical" evidence="1">
    <location>
        <begin position="376"/>
        <end position="401"/>
    </location>
</feature>
<evidence type="ECO:0000313" key="3">
    <source>
        <dbReference type="Proteomes" id="UP000501058"/>
    </source>
</evidence>
<evidence type="ECO:0000256" key="1">
    <source>
        <dbReference type="SAM" id="Phobius"/>
    </source>
</evidence>
<evidence type="ECO:0000313" key="2">
    <source>
        <dbReference type="EMBL" id="QIK71169.1"/>
    </source>
</evidence>
<dbReference type="Proteomes" id="UP000501058">
    <property type="component" value="Chromosome"/>
</dbReference>
<feature type="transmembrane region" description="Helical" evidence="1">
    <location>
        <begin position="258"/>
        <end position="280"/>
    </location>
</feature>
<proteinExistence type="predicted"/>
<dbReference type="AlphaFoldDB" id="A0A6G7Y393"/>
<keyword evidence="3" id="KW-1185">Reference proteome</keyword>
<keyword evidence="1" id="KW-1133">Transmembrane helix</keyword>
<organism evidence="2 3">
    <name type="scientific">Propioniciclava coleopterorum</name>
    <dbReference type="NCBI Taxonomy" id="2714937"/>
    <lineage>
        <taxon>Bacteria</taxon>
        <taxon>Bacillati</taxon>
        <taxon>Actinomycetota</taxon>
        <taxon>Actinomycetes</taxon>
        <taxon>Propionibacteriales</taxon>
        <taxon>Propionibacteriaceae</taxon>
        <taxon>Propioniciclava</taxon>
    </lineage>
</organism>
<protein>
    <submittedName>
        <fullName evidence="2">Uncharacterized protein</fullName>
    </submittedName>
</protein>
<feature type="transmembrane region" description="Helical" evidence="1">
    <location>
        <begin position="21"/>
        <end position="45"/>
    </location>
</feature>
<feature type="transmembrane region" description="Helical" evidence="1">
    <location>
        <begin position="57"/>
        <end position="77"/>
    </location>
</feature>
<gene>
    <name evidence="2" type="ORF">G7070_01295</name>
</gene>
<feature type="transmembrane region" description="Helical" evidence="1">
    <location>
        <begin position="184"/>
        <end position="206"/>
    </location>
</feature>
<feature type="transmembrane region" description="Helical" evidence="1">
    <location>
        <begin position="334"/>
        <end position="356"/>
    </location>
</feature>